<dbReference type="Gene3D" id="3.40.50.150">
    <property type="entry name" value="Vaccinia Virus protein VP39"/>
    <property type="match status" value="1"/>
</dbReference>
<keyword evidence="2" id="KW-0808">Transferase</keyword>
<evidence type="ECO:0000313" key="6">
    <source>
        <dbReference type="Proteomes" id="UP001317532"/>
    </source>
</evidence>
<keyword evidence="1" id="KW-0489">Methyltransferase</keyword>
<dbReference type="PANTHER" id="PTHR43464:SF19">
    <property type="entry name" value="UBIQUINONE BIOSYNTHESIS O-METHYLTRANSFERASE, MITOCHONDRIAL"/>
    <property type="match status" value="1"/>
</dbReference>
<evidence type="ECO:0000256" key="2">
    <source>
        <dbReference type="ARBA" id="ARBA00022679"/>
    </source>
</evidence>
<organism evidence="5 6">
    <name type="scientific">Vulcanimicrobium alpinum</name>
    <dbReference type="NCBI Taxonomy" id="3016050"/>
    <lineage>
        <taxon>Bacteria</taxon>
        <taxon>Bacillati</taxon>
        <taxon>Vulcanimicrobiota</taxon>
        <taxon>Vulcanimicrobiia</taxon>
        <taxon>Vulcanimicrobiales</taxon>
        <taxon>Vulcanimicrobiaceae</taxon>
        <taxon>Vulcanimicrobium</taxon>
    </lineage>
</organism>
<gene>
    <name evidence="5" type="ORF">WPS_23090</name>
</gene>
<dbReference type="Proteomes" id="UP001317532">
    <property type="component" value="Chromosome"/>
</dbReference>
<dbReference type="CDD" id="cd02440">
    <property type="entry name" value="AdoMet_MTases"/>
    <property type="match status" value="1"/>
</dbReference>
<dbReference type="EMBL" id="AP025523">
    <property type="protein sequence ID" value="BDE07033.1"/>
    <property type="molecule type" value="Genomic_DNA"/>
</dbReference>
<dbReference type="AlphaFoldDB" id="A0AAN2CAK4"/>
<feature type="domain" description="Methyltransferase" evidence="4">
    <location>
        <begin position="52"/>
        <end position="147"/>
    </location>
</feature>
<dbReference type="GO" id="GO:0032259">
    <property type="term" value="P:methylation"/>
    <property type="evidence" value="ECO:0007669"/>
    <property type="project" value="UniProtKB-KW"/>
</dbReference>
<proteinExistence type="predicted"/>
<keyword evidence="3" id="KW-0949">S-adenosyl-L-methionine</keyword>
<dbReference type="Pfam" id="PF13649">
    <property type="entry name" value="Methyltransf_25"/>
    <property type="match status" value="1"/>
</dbReference>
<dbReference type="PANTHER" id="PTHR43464">
    <property type="entry name" value="METHYLTRANSFERASE"/>
    <property type="match status" value="1"/>
</dbReference>
<dbReference type="InterPro" id="IPR029063">
    <property type="entry name" value="SAM-dependent_MTases_sf"/>
</dbReference>
<evidence type="ECO:0000256" key="3">
    <source>
        <dbReference type="ARBA" id="ARBA00022691"/>
    </source>
</evidence>
<dbReference type="SUPFAM" id="SSF53335">
    <property type="entry name" value="S-adenosyl-L-methionine-dependent methyltransferases"/>
    <property type="match status" value="1"/>
</dbReference>
<evidence type="ECO:0000259" key="4">
    <source>
        <dbReference type="Pfam" id="PF13649"/>
    </source>
</evidence>
<name>A0AAN2CAK4_UNVUL</name>
<accession>A0AAN2CAK4</accession>
<dbReference type="KEGG" id="vab:WPS_23090"/>
<reference evidence="5 6" key="1">
    <citation type="journal article" date="2022" name="ISME Commun">
        <title>Vulcanimicrobium alpinus gen. nov. sp. nov., the first cultivated representative of the candidate phylum 'Eremiobacterota', is a metabolically versatile aerobic anoxygenic phototroph.</title>
        <authorList>
            <person name="Yabe S."/>
            <person name="Muto K."/>
            <person name="Abe K."/>
            <person name="Yokota A."/>
            <person name="Staudigel H."/>
            <person name="Tebo B.M."/>
        </authorList>
    </citation>
    <scope>NUCLEOTIDE SEQUENCE [LARGE SCALE GENOMIC DNA]</scope>
    <source>
        <strain evidence="5 6">WC8-2</strain>
    </source>
</reference>
<dbReference type="InterPro" id="IPR041698">
    <property type="entry name" value="Methyltransf_25"/>
</dbReference>
<keyword evidence="6" id="KW-1185">Reference proteome</keyword>
<protein>
    <recommendedName>
        <fullName evidence="4">Methyltransferase domain-containing protein</fullName>
    </recommendedName>
</protein>
<dbReference type="RefSeq" id="WP_317994651.1">
    <property type="nucleotide sequence ID" value="NZ_AP025523.1"/>
</dbReference>
<dbReference type="GO" id="GO:0008168">
    <property type="term" value="F:methyltransferase activity"/>
    <property type="evidence" value="ECO:0007669"/>
    <property type="project" value="UniProtKB-KW"/>
</dbReference>
<evidence type="ECO:0000313" key="5">
    <source>
        <dbReference type="EMBL" id="BDE07033.1"/>
    </source>
</evidence>
<evidence type="ECO:0000256" key="1">
    <source>
        <dbReference type="ARBA" id="ARBA00022603"/>
    </source>
</evidence>
<sequence>MRRTIARELMDDPVDDVAELEGNLRDIAFANAVFGGSAPVVRTVRGLGARSVLDVGSGAADVPLALVRDAERRGVELHVTCLDRSDQMLAIAQARTCRHPSLAFVRADGDALPFADGAFDVVTCTLALHHFEPDGAHRLLRELRRVSRLSPVVCDLRRSPLAFGMTWLWSRTSRNRLTRHDAPLSVRRAYTPGEALALARAAGWRAASVRGEPFFRMTLWDAA</sequence>